<proteinExistence type="predicted"/>
<comment type="caution">
    <text evidence="1">The sequence shown here is derived from an EMBL/GenBank/DDBJ whole genome shotgun (WGS) entry which is preliminary data.</text>
</comment>
<protein>
    <submittedName>
        <fullName evidence="1">Uncharacterized protein</fullName>
    </submittedName>
</protein>
<dbReference type="PATRIC" id="fig|1141660.3.peg.1433"/>
<name>K8WLY4_9GAMM</name>
<evidence type="ECO:0000313" key="2">
    <source>
        <dbReference type="Proteomes" id="UP000010290"/>
    </source>
</evidence>
<organism evidence="1 2">
    <name type="scientific">Providencia sneebia DSM 19967</name>
    <dbReference type="NCBI Taxonomy" id="1141660"/>
    <lineage>
        <taxon>Bacteria</taxon>
        <taxon>Pseudomonadati</taxon>
        <taxon>Pseudomonadota</taxon>
        <taxon>Gammaproteobacteria</taxon>
        <taxon>Enterobacterales</taxon>
        <taxon>Morganellaceae</taxon>
        <taxon>Providencia</taxon>
    </lineage>
</organism>
<dbReference type="Proteomes" id="UP000010290">
    <property type="component" value="Chromosome"/>
</dbReference>
<accession>K8WLY4</accession>
<keyword evidence="2" id="KW-1185">Reference proteome</keyword>
<evidence type="ECO:0000313" key="1">
    <source>
        <dbReference type="EMBL" id="EKT58477.1"/>
    </source>
</evidence>
<gene>
    <name evidence="1" type="ORF">OO7_07144</name>
</gene>
<reference evidence="1 2" key="1">
    <citation type="journal article" date="2012" name="BMC Genomics">
        <title>Comparative genomics of bacteria in the genus Providencia isolated from wild Drosophila melanogaster.</title>
        <authorList>
            <person name="Galac M.R."/>
            <person name="Lazzaro B.P."/>
        </authorList>
    </citation>
    <scope>NUCLEOTIDE SEQUENCE [LARGE SCALE GENOMIC DNA]</scope>
    <source>
        <strain evidence="1 2">DSM 19967</strain>
    </source>
</reference>
<sequence length="117" mass="12551">MQIGNKLIGIPGNNGRVFSYDEITGAPVIPKAPTGKQYLNHKNNERAIQNKDLLGTGNGGATLQVIIENHVANAAIEPRMEKGLTGEDVTRIIITDMNEKGPIHRSVINNTTAGPKV</sequence>
<dbReference type="AlphaFoldDB" id="K8WLY4"/>
<dbReference type="EMBL" id="AKKN01000007">
    <property type="protein sequence ID" value="EKT58477.1"/>
    <property type="molecule type" value="Genomic_DNA"/>
</dbReference>
<dbReference type="HOGENOM" id="CLU_2082768_0_0_6"/>